<name>A0A819KXH6_9BILA</name>
<feature type="compositionally biased region" description="Acidic residues" evidence="1">
    <location>
        <begin position="24"/>
        <end position="33"/>
    </location>
</feature>
<dbReference type="AlphaFoldDB" id="A0A819KXH6"/>
<dbReference type="PANTHER" id="PTHR46599">
    <property type="entry name" value="PIGGYBAC TRANSPOSABLE ELEMENT-DERIVED PROTEIN 4"/>
    <property type="match status" value="1"/>
</dbReference>
<comment type="caution">
    <text evidence="3">The sequence shown here is derived from an EMBL/GenBank/DDBJ whole genome shotgun (WGS) entry which is preliminary data.</text>
</comment>
<feature type="compositionally biased region" description="Acidic residues" evidence="1">
    <location>
        <begin position="58"/>
        <end position="70"/>
    </location>
</feature>
<gene>
    <name evidence="3" type="ORF">JBS370_LOCUS23723</name>
</gene>
<feature type="region of interest" description="Disordered" evidence="1">
    <location>
        <begin position="1"/>
        <end position="77"/>
    </location>
</feature>
<dbReference type="PANTHER" id="PTHR46599:SF6">
    <property type="entry name" value="DUAL SPECIFICITY PHOSPHATASE 26"/>
    <property type="match status" value="1"/>
</dbReference>
<dbReference type="Proteomes" id="UP000663836">
    <property type="component" value="Unassembled WGS sequence"/>
</dbReference>
<protein>
    <recommendedName>
        <fullName evidence="2">PiggyBac transposable element-derived protein domain-containing protein</fullName>
    </recommendedName>
</protein>
<dbReference type="Pfam" id="PF13843">
    <property type="entry name" value="DDE_Tnp_1_7"/>
    <property type="match status" value="2"/>
</dbReference>
<reference evidence="3" key="1">
    <citation type="submission" date="2021-02" db="EMBL/GenBank/DDBJ databases">
        <authorList>
            <person name="Nowell W R."/>
        </authorList>
    </citation>
    <scope>NUCLEOTIDE SEQUENCE</scope>
</reference>
<proteinExistence type="predicted"/>
<evidence type="ECO:0000256" key="1">
    <source>
        <dbReference type="SAM" id="MobiDB-lite"/>
    </source>
</evidence>
<dbReference type="EMBL" id="CAJOBD010003549">
    <property type="protein sequence ID" value="CAF3954461.1"/>
    <property type="molecule type" value="Genomic_DNA"/>
</dbReference>
<accession>A0A819KXH6</accession>
<evidence type="ECO:0000259" key="2">
    <source>
        <dbReference type="Pfam" id="PF13843"/>
    </source>
</evidence>
<sequence length="575" mass="67556">MTSNGNLKRSREISTSNSTNEFDNISEDDESNSDTDYRISGIESDDTSTDEFISQNEDSSDSYASDDDLSDSYVNDHNDMFKHAQPDFIEKNGVSWSSQKTQAAGRLRTMNILKRKSGSITSIQTIVDAFRLFITEDILNEIVMQTNKYAKRFIDQENQRRLNNRNNHKQPVNWKQLDYIELEAFLGLLIQAGAEFSHHQSLVELWDISRSRPIYHATMSLERFKNLLRFLRFDDRQRRDKSDRLAPIRYVFQSFTKQLPRHFIPSENITVDEQLVPFRGRCCFVQYMPKKPAKYGLKFWTLCDVKSRYVLALELYTGKVGNTVQLQNLLERKMTSLGVVNHKRSFVPNELKLIRQDLYSSWFYFSRQNTILSYQAKEKKPPIILLSTLHDFAEVFDDEKKLPTMIHDYNQTKFGVDVIDQCINNYTCRRITRRWPMIVFFNMIDIAAMNSLNIWLDQNPDWNIGKTYIRRLFLEELCKSLTDSHNQRRVKQSRPRPKVKLALQSLGYEFKPQNLIVQDNLDHFITTKKRCFLCPSHPGRKKNTNNDDTYIDHMNINNSNNKDTINDDNNNDNPK</sequence>
<feature type="compositionally biased region" description="Polar residues" evidence="1">
    <location>
        <begin position="1"/>
        <end position="19"/>
    </location>
</feature>
<feature type="domain" description="PiggyBac transposable element-derived protein" evidence="2">
    <location>
        <begin position="127"/>
        <end position="322"/>
    </location>
</feature>
<feature type="domain" description="PiggyBac transposable element-derived protein" evidence="2">
    <location>
        <begin position="325"/>
        <end position="451"/>
    </location>
</feature>
<organism evidence="3 4">
    <name type="scientific">Rotaria sordida</name>
    <dbReference type="NCBI Taxonomy" id="392033"/>
    <lineage>
        <taxon>Eukaryota</taxon>
        <taxon>Metazoa</taxon>
        <taxon>Spiralia</taxon>
        <taxon>Gnathifera</taxon>
        <taxon>Rotifera</taxon>
        <taxon>Eurotatoria</taxon>
        <taxon>Bdelloidea</taxon>
        <taxon>Philodinida</taxon>
        <taxon>Philodinidae</taxon>
        <taxon>Rotaria</taxon>
    </lineage>
</organism>
<evidence type="ECO:0000313" key="4">
    <source>
        <dbReference type="Proteomes" id="UP000663836"/>
    </source>
</evidence>
<feature type="compositionally biased region" description="Low complexity" evidence="1">
    <location>
        <begin position="555"/>
        <end position="575"/>
    </location>
</feature>
<evidence type="ECO:0000313" key="3">
    <source>
        <dbReference type="EMBL" id="CAF3954461.1"/>
    </source>
</evidence>
<feature type="region of interest" description="Disordered" evidence="1">
    <location>
        <begin position="542"/>
        <end position="575"/>
    </location>
</feature>
<dbReference type="InterPro" id="IPR029526">
    <property type="entry name" value="PGBD"/>
</dbReference>